<protein>
    <recommendedName>
        <fullName evidence="3">SMI1/KNR4 family protein</fullName>
    </recommendedName>
</protein>
<accession>A0A0B6AI85</accession>
<dbReference type="GeneID" id="93643105"/>
<reference evidence="1 2" key="1">
    <citation type="journal article" date="2015" name="Genome Announc.">
        <title>Complete genome sequences for 35 biothreat assay-relevant bacillus species.</title>
        <authorList>
            <person name="Johnson S.L."/>
            <person name="Daligault H.E."/>
            <person name="Davenport K.W."/>
            <person name="Jaissle J."/>
            <person name="Frey K.G."/>
            <person name="Ladner J.T."/>
            <person name="Broomall S.M."/>
            <person name="Bishop-Lilly K.A."/>
            <person name="Bruce D.C."/>
            <person name="Gibbons H.S."/>
            <person name="Coyne S.R."/>
            <person name="Lo C.C."/>
            <person name="Meincke L."/>
            <person name="Munk A.C."/>
            <person name="Koroleva G.I."/>
            <person name="Rosenzweig C.N."/>
            <person name="Palacios G.F."/>
            <person name="Redden C.L."/>
            <person name="Minogue T.D."/>
            <person name="Chain P.S."/>
        </authorList>
    </citation>
    <scope>NUCLEOTIDE SEQUENCE [LARGE SCALE GENOMIC DNA]</scope>
    <source>
        <strain evidence="2">ATCC 14581 / DSM 32 / JCM 2506 / NBRC 15308 / NCIMB 9376 / NCTC 10342 / NRRL B-14308 / VKM B-512</strain>
    </source>
</reference>
<gene>
    <name evidence="1" type="ORF">BG04_5143</name>
</gene>
<dbReference type="AlphaFoldDB" id="A0A0B6AI85"/>
<sequence>MMLQDKLNFLNKYTLSEELSVSLIESNDIDYIQKDLIPDEWREILKEKNKSSKISRVLNIWKRYVSNEMSNTISFLKGFLIDVELMAIGDRYSILYSVKNARGKILYYEGRNPKEYFNNEQLEEDWSKIPDKIRSFYENVHSGFYYYPSKSMGLESLEDITYLDDYEWDIIEEIGERNLKIDFASSYGFFSNGMGTYVVVDYKNSLGDNATLWSSKEEPEYNLNFWDVVDEWMVIGFE</sequence>
<dbReference type="Proteomes" id="UP000031829">
    <property type="component" value="Chromosome"/>
</dbReference>
<evidence type="ECO:0000313" key="1">
    <source>
        <dbReference type="EMBL" id="AJI24595.1"/>
    </source>
</evidence>
<evidence type="ECO:0008006" key="3">
    <source>
        <dbReference type="Google" id="ProtNLM"/>
    </source>
</evidence>
<dbReference type="EMBL" id="CP009920">
    <property type="protein sequence ID" value="AJI24595.1"/>
    <property type="molecule type" value="Genomic_DNA"/>
</dbReference>
<dbReference type="HOGENOM" id="CLU_103638_0_0_9"/>
<proteinExistence type="predicted"/>
<name>A0A0B6AI85_PRIM2</name>
<organism evidence="1 2">
    <name type="scientific">Priestia megaterium (strain ATCC 14581 / DSM 32 / CCUG 1817 / JCM 2506 / NBRC 15308 / NCIMB 9376 / NCTC 10342 / NRRL B-14308 / VKM B-512 / Ford 19)</name>
    <name type="common">Bacillus megaterium</name>
    <dbReference type="NCBI Taxonomy" id="1348623"/>
    <lineage>
        <taxon>Bacteria</taxon>
        <taxon>Bacillati</taxon>
        <taxon>Bacillota</taxon>
        <taxon>Bacilli</taxon>
        <taxon>Bacillales</taxon>
        <taxon>Bacillaceae</taxon>
        <taxon>Priestia</taxon>
    </lineage>
</organism>
<evidence type="ECO:0000313" key="2">
    <source>
        <dbReference type="Proteomes" id="UP000031829"/>
    </source>
</evidence>
<dbReference type="KEGG" id="bmeg:BG04_5143"/>
<dbReference type="RefSeq" id="WP_034651424.1">
    <property type="nucleotide sequence ID" value="NZ_BCVB01000010.1"/>
</dbReference>